<keyword evidence="3" id="KW-1185">Reference proteome</keyword>
<name>A0A8R1IH84_CAEJA</name>
<dbReference type="AlphaFoldDB" id="A0A8R1IH84"/>
<keyword evidence="1" id="KW-0732">Signal</keyword>
<sequence>MKRKWTLCLLSYLFVLSNKGRELWLSVRFLRGAEQTNGAFFTRVLSLLAQYQETLVRTLYRSPRTFTLKPHGETSPRPWRRFDERPVRLPRMYDSLPRLTYHSIYRLSLRGIRMRANITGEDEIDVENKTNYDDHEHGDHQVQV</sequence>
<feature type="signal peptide" evidence="1">
    <location>
        <begin position="1"/>
        <end position="20"/>
    </location>
</feature>
<evidence type="ECO:0000313" key="2">
    <source>
        <dbReference type="EnsemblMetazoa" id="CJA31290.1"/>
    </source>
</evidence>
<accession>A0A8R1IH84</accession>
<reference evidence="2" key="2">
    <citation type="submission" date="2022-06" db="UniProtKB">
        <authorList>
            <consortium name="EnsemblMetazoa"/>
        </authorList>
    </citation>
    <scope>IDENTIFICATION</scope>
    <source>
        <strain evidence="2">DF5081</strain>
    </source>
</reference>
<dbReference type="Proteomes" id="UP000005237">
    <property type="component" value="Unassembled WGS sequence"/>
</dbReference>
<organism evidence="2 3">
    <name type="scientific">Caenorhabditis japonica</name>
    <dbReference type="NCBI Taxonomy" id="281687"/>
    <lineage>
        <taxon>Eukaryota</taxon>
        <taxon>Metazoa</taxon>
        <taxon>Ecdysozoa</taxon>
        <taxon>Nematoda</taxon>
        <taxon>Chromadorea</taxon>
        <taxon>Rhabditida</taxon>
        <taxon>Rhabditina</taxon>
        <taxon>Rhabditomorpha</taxon>
        <taxon>Rhabditoidea</taxon>
        <taxon>Rhabditidae</taxon>
        <taxon>Peloderinae</taxon>
        <taxon>Caenorhabditis</taxon>
    </lineage>
</organism>
<dbReference type="EnsemblMetazoa" id="CJA31290.1">
    <property type="protein sequence ID" value="CJA31290.1"/>
    <property type="gene ID" value="WBGene00207137"/>
</dbReference>
<protein>
    <submittedName>
        <fullName evidence="2">Uncharacterized protein</fullName>
    </submittedName>
</protein>
<proteinExistence type="predicted"/>
<evidence type="ECO:0000313" key="3">
    <source>
        <dbReference type="Proteomes" id="UP000005237"/>
    </source>
</evidence>
<feature type="chain" id="PRO_5035935333" evidence="1">
    <location>
        <begin position="21"/>
        <end position="144"/>
    </location>
</feature>
<reference evidence="3" key="1">
    <citation type="submission" date="2010-08" db="EMBL/GenBank/DDBJ databases">
        <authorList>
            <consortium name="Caenorhabditis japonica Sequencing Consortium"/>
            <person name="Wilson R.K."/>
        </authorList>
    </citation>
    <scope>NUCLEOTIDE SEQUENCE [LARGE SCALE GENOMIC DNA]</scope>
    <source>
        <strain evidence="3">DF5081</strain>
    </source>
</reference>
<evidence type="ECO:0000256" key="1">
    <source>
        <dbReference type="SAM" id="SignalP"/>
    </source>
</evidence>